<keyword evidence="3" id="KW-0813">Transport</keyword>
<dbReference type="PANTHER" id="PTHR36838:SF4">
    <property type="entry name" value="AUXIN EFFLUX CARRIER FAMILY PROTEIN"/>
    <property type="match status" value="1"/>
</dbReference>
<dbReference type="EMBL" id="FOJN01000002">
    <property type="protein sequence ID" value="SFA41723.1"/>
    <property type="molecule type" value="Genomic_DNA"/>
</dbReference>
<dbReference type="GO" id="GO:0055085">
    <property type="term" value="P:transmembrane transport"/>
    <property type="evidence" value="ECO:0007669"/>
    <property type="project" value="InterPro"/>
</dbReference>
<accession>A0A1I0SQM4</accession>
<feature type="transmembrane region" description="Helical" evidence="8">
    <location>
        <begin position="195"/>
        <end position="216"/>
    </location>
</feature>
<comment type="similarity">
    <text evidence="2">Belongs to the auxin efflux carrier (TC 2.A.69) family.</text>
</comment>
<dbReference type="RefSeq" id="WP_068363654.1">
    <property type="nucleotide sequence ID" value="NZ_FOJN01000002.1"/>
</dbReference>
<evidence type="ECO:0000313" key="9">
    <source>
        <dbReference type="EMBL" id="SFA41723.1"/>
    </source>
</evidence>
<dbReference type="Gene3D" id="1.20.1530.20">
    <property type="match status" value="1"/>
</dbReference>
<dbReference type="GeneID" id="85484595"/>
<sequence>MHLVTSAVLPIVAILLAGAVIRRRVLDSDDFWRGLEWLSFHVFTPALFVHAIANSPVIGTDPLPLIVGLTAPVLAVSAVLLVVRAPLRVDGPRLTSMVQGCVRLNTYIGLVFAEELGGTAGVAMFAVASAVMVPLVNVVSVGALTRFGRMPGDGPRPSLVRSLWSNPLIIACAIGLTLSLTGTALPEVLARPIDLLSQPALVTGTLAAGAALSFGLRWRDVADLVATSAVKLVALPVMAYAVASALGATSAVLTAVVLITALPTAPSAYVLARRMGGDHRLMSAITGAQTVLAMITLPIVVQLTVP</sequence>
<organism evidence="9 10">
    <name type="scientific">Rhodococcoides kroppenstedtii</name>
    <dbReference type="NCBI Taxonomy" id="293050"/>
    <lineage>
        <taxon>Bacteria</taxon>
        <taxon>Bacillati</taxon>
        <taxon>Actinomycetota</taxon>
        <taxon>Actinomycetes</taxon>
        <taxon>Mycobacteriales</taxon>
        <taxon>Nocardiaceae</taxon>
        <taxon>Rhodococcoides</taxon>
    </lineage>
</organism>
<feature type="transmembrane region" description="Helical" evidence="8">
    <location>
        <begin position="284"/>
        <end position="305"/>
    </location>
</feature>
<evidence type="ECO:0000313" key="10">
    <source>
        <dbReference type="Proteomes" id="UP000182054"/>
    </source>
</evidence>
<feature type="transmembrane region" description="Helical" evidence="8">
    <location>
        <begin position="228"/>
        <end position="246"/>
    </location>
</feature>
<evidence type="ECO:0000256" key="7">
    <source>
        <dbReference type="ARBA" id="ARBA00023136"/>
    </source>
</evidence>
<dbReference type="Pfam" id="PF03547">
    <property type="entry name" value="Mem_trans"/>
    <property type="match status" value="1"/>
</dbReference>
<evidence type="ECO:0000256" key="6">
    <source>
        <dbReference type="ARBA" id="ARBA00022989"/>
    </source>
</evidence>
<evidence type="ECO:0000256" key="8">
    <source>
        <dbReference type="SAM" id="Phobius"/>
    </source>
</evidence>
<evidence type="ECO:0000256" key="4">
    <source>
        <dbReference type="ARBA" id="ARBA00022475"/>
    </source>
</evidence>
<feature type="transmembrane region" description="Helical" evidence="8">
    <location>
        <begin position="168"/>
        <end position="189"/>
    </location>
</feature>
<evidence type="ECO:0000256" key="1">
    <source>
        <dbReference type="ARBA" id="ARBA00004651"/>
    </source>
</evidence>
<keyword evidence="5 8" id="KW-0812">Transmembrane</keyword>
<evidence type="ECO:0008006" key="11">
    <source>
        <dbReference type="Google" id="ProtNLM"/>
    </source>
</evidence>
<keyword evidence="6 8" id="KW-1133">Transmembrane helix</keyword>
<dbReference type="InterPro" id="IPR004776">
    <property type="entry name" value="Mem_transp_PIN-like"/>
</dbReference>
<feature type="transmembrane region" description="Helical" evidence="8">
    <location>
        <begin position="252"/>
        <end position="272"/>
    </location>
</feature>
<name>A0A1I0SQM4_9NOCA</name>
<evidence type="ECO:0000256" key="3">
    <source>
        <dbReference type="ARBA" id="ARBA00022448"/>
    </source>
</evidence>
<gene>
    <name evidence="9" type="ORF">SAMN05444374_102119</name>
</gene>
<feature type="transmembrane region" description="Helical" evidence="8">
    <location>
        <begin position="122"/>
        <end position="147"/>
    </location>
</feature>
<keyword evidence="4" id="KW-1003">Cell membrane</keyword>
<comment type="subcellular location">
    <subcellularLocation>
        <location evidence="1">Cell membrane</location>
        <topology evidence="1">Multi-pass membrane protein</topology>
    </subcellularLocation>
</comment>
<dbReference type="InterPro" id="IPR038770">
    <property type="entry name" value="Na+/solute_symporter_sf"/>
</dbReference>
<proteinExistence type="inferred from homology"/>
<dbReference type="PANTHER" id="PTHR36838">
    <property type="entry name" value="AUXIN EFFLUX CARRIER FAMILY PROTEIN"/>
    <property type="match status" value="1"/>
</dbReference>
<keyword evidence="7 8" id="KW-0472">Membrane</keyword>
<protein>
    <recommendedName>
        <fullName evidence="11">AEC family transporter</fullName>
    </recommendedName>
</protein>
<dbReference type="GO" id="GO:0005886">
    <property type="term" value="C:plasma membrane"/>
    <property type="evidence" value="ECO:0007669"/>
    <property type="project" value="UniProtKB-SubCell"/>
</dbReference>
<dbReference type="OrthoDB" id="9805563at2"/>
<reference evidence="9 10" key="1">
    <citation type="submission" date="2016-10" db="EMBL/GenBank/DDBJ databases">
        <authorList>
            <person name="de Groot N.N."/>
        </authorList>
    </citation>
    <scope>NUCLEOTIDE SEQUENCE [LARGE SCALE GENOMIC DNA]</scope>
    <source>
        <strain evidence="9 10">DSM 44908</strain>
    </source>
</reference>
<evidence type="ECO:0000256" key="2">
    <source>
        <dbReference type="ARBA" id="ARBA00010145"/>
    </source>
</evidence>
<dbReference type="Proteomes" id="UP000182054">
    <property type="component" value="Unassembled WGS sequence"/>
</dbReference>
<feature type="transmembrane region" description="Helical" evidence="8">
    <location>
        <begin position="65"/>
        <end position="87"/>
    </location>
</feature>
<dbReference type="AlphaFoldDB" id="A0A1I0SQM4"/>
<feature type="transmembrane region" description="Helical" evidence="8">
    <location>
        <begin position="35"/>
        <end position="53"/>
    </location>
</feature>
<evidence type="ECO:0000256" key="5">
    <source>
        <dbReference type="ARBA" id="ARBA00022692"/>
    </source>
</evidence>